<gene>
    <name evidence="2" type="ORF">AUC68_11635</name>
</gene>
<protein>
    <submittedName>
        <fullName evidence="2">Uncharacterized protein</fullName>
    </submittedName>
</protein>
<evidence type="ECO:0000313" key="2">
    <source>
        <dbReference type="EMBL" id="ODS01037.1"/>
    </source>
</evidence>
<name>A0A1E3W7F3_9HYPH</name>
<dbReference type="EMBL" id="LPWG01000002">
    <property type="protein sequence ID" value="ODS01037.1"/>
    <property type="molecule type" value="Genomic_DNA"/>
</dbReference>
<feature type="chain" id="PRO_5009139052" evidence="1">
    <location>
        <begin position="23"/>
        <end position="105"/>
    </location>
</feature>
<reference evidence="2 3" key="1">
    <citation type="journal article" date="2016" name="Environ. Microbiol.">
        <title>New Methyloceanibacter diversity from North Sea sediments includes methanotroph containing solely the soluble methane monooxygenase.</title>
        <authorList>
            <person name="Vekeman B."/>
            <person name="Kerckhof F.M."/>
            <person name="Cremers G."/>
            <person name="de Vos P."/>
            <person name="Vandamme P."/>
            <person name="Boon N."/>
            <person name="Op den Camp H.J."/>
            <person name="Heylen K."/>
        </authorList>
    </citation>
    <scope>NUCLEOTIDE SEQUENCE [LARGE SCALE GENOMIC DNA]</scope>
    <source>
        <strain evidence="2 3">R-67174</strain>
    </source>
</reference>
<evidence type="ECO:0000256" key="1">
    <source>
        <dbReference type="SAM" id="SignalP"/>
    </source>
</evidence>
<keyword evidence="1" id="KW-0732">Signal</keyword>
<dbReference type="AlphaFoldDB" id="A0A1E3W7F3"/>
<dbReference type="Proteomes" id="UP000094501">
    <property type="component" value="Unassembled WGS sequence"/>
</dbReference>
<keyword evidence="3" id="KW-1185">Reference proteome</keyword>
<accession>A0A1E3W7F3</accession>
<organism evidence="2 3">
    <name type="scientific">Methyloceanibacter methanicus</name>
    <dbReference type="NCBI Taxonomy" id="1774968"/>
    <lineage>
        <taxon>Bacteria</taxon>
        <taxon>Pseudomonadati</taxon>
        <taxon>Pseudomonadota</taxon>
        <taxon>Alphaproteobacteria</taxon>
        <taxon>Hyphomicrobiales</taxon>
        <taxon>Hyphomicrobiaceae</taxon>
        <taxon>Methyloceanibacter</taxon>
    </lineage>
</organism>
<feature type="signal peptide" evidence="1">
    <location>
        <begin position="1"/>
        <end position="22"/>
    </location>
</feature>
<proteinExistence type="predicted"/>
<evidence type="ECO:0000313" key="3">
    <source>
        <dbReference type="Proteomes" id="UP000094501"/>
    </source>
</evidence>
<dbReference type="RefSeq" id="WP_069435883.1">
    <property type="nucleotide sequence ID" value="NZ_LPWG01000002.1"/>
</dbReference>
<comment type="caution">
    <text evidence="2">The sequence shown here is derived from an EMBL/GenBank/DDBJ whole genome shotgun (WGS) entry which is preliminary data.</text>
</comment>
<sequence length="105" mass="10948">MTRGLLLVALIWATFSIGTARAEEPLPKPTGEQVLAYSKIVEAFPATNRAEAAKVLDKWMAGELVASRPDFSDTKGAGEYAACVAACCGIFGCNPICVAACGPLL</sequence>